<dbReference type="SUPFAM" id="SSF51230">
    <property type="entry name" value="Single hybrid motif"/>
    <property type="match status" value="1"/>
</dbReference>
<name>A0A7V2ATV0_UNCEI</name>
<reference evidence="11" key="1">
    <citation type="journal article" date="2020" name="mSystems">
        <title>Genome- and Community-Level Interaction Insights into Carbon Utilization and Element Cycling Functions of Hydrothermarchaeota in Hydrothermal Sediment.</title>
        <authorList>
            <person name="Zhou Z."/>
            <person name="Liu Y."/>
            <person name="Xu W."/>
            <person name="Pan J."/>
            <person name="Luo Z.H."/>
            <person name="Li M."/>
        </authorList>
    </citation>
    <scope>NUCLEOTIDE SEQUENCE [LARGE SCALE GENOMIC DNA]</scope>
    <source>
        <strain evidence="11">SpSt-1233</strain>
    </source>
</reference>
<evidence type="ECO:0000256" key="1">
    <source>
        <dbReference type="ARBA" id="ARBA00005194"/>
    </source>
</evidence>
<dbReference type="Pfam" id="PF00364">
    <property type="entry name" value="Biotin_lipoyl"/>
    <property type="match status" value="1"/>
</dbReference>
<comment type="caution">
    <text evidence="11">The sequence shown here is derived from an EMBL/GenBank/DDBJ whole genome shotgun (WGS) entry which is preliminary data.</text>
</comment>
<keyword evidence="4 8" id="KW-0276">Fatty acid metabolism</keyword>
<dbReference type="Gene3D" id="2.40.50.100">
    <property type="match status" value="1"/>
</dbReference>
<evidence type="ECO:0000259" key="10">
    <source>
        <dbReference type="PROSITE" id="PS50968"/>
    </source>
</evidence>
<keyword evidence="6 8" id="KW-0275">Fatty acid biosynthesis</keyword>
<comment type="function">
    <text evidence="8">This protein is a component of the acetyl coenzyme A carboxylase complex; first, biotin carboxylase catalyzes the carboxylation of the carrier protein and then the transcarboxylase transfers the carboxyl group to form malonyl-CoA.</text>
</comment>
<evidence type="ECO:0000313" key="11">
    <source>
        <dbReference type="EMBL" id="HER43170.1"/>
    </source>
</evidence>
<comment type="pathway">
    <text evidence="1 8">Lipid metabolism; fatty acid biosynthesis.</text>
</comment>
<accession>A0A7V2ATV0</accession>
<dbReference type="GO" id="GO:0006633">
    <property type="term" value="P:fatty acid biosynthetic process"/>
    <property type="evidence" value="ECO:0007669"/>
    <property type="project" value="UniProtKB-UniPathway"/>
</dbReference>
<dbReference type="InterPro" id="IPR001249">
    <property type="entry name" value="AcCoA_biotinCC"/>
</dbReference>
<dbReference type="PANTHER" id="PTHR45266">
    <property type="entry name" value="OXALOACETATE DECARBOXYLASE ALPHA CHAIN"/>
    <property type="match status" value="1"/>
</dbReference>
<evidence type="ECO:0000256" key="7">
    <source>
        <dbReference type="ARBA" id="ARBA00023267"/>
    </source>
</evidence>
<organism evidence="11">
    <name type="scientific">Eiseniibacteriota bacterium</name>
    <dbReference type="NCBI Taxonomy" id="2212470"/>
    <lineage>
        <taxon>Bacteria</taxon>
        <taxon>Candidatus Eiseniibacteriota</taxon>
    </lineage>
</organism>
<keyword evidence="3 8" id="KW-0444">Lipid biosynthesis</keyword>
<dbReference type="FunFam" id="2.40.50.100:FF:000003">
    <property type="entry name" value="Acetyl-CoA carboxylase biotin carboxyl carrier protein"/>
    <property type="match status" value="1"/>
</dbReference>
<keyword evidence="7 8" id="KW-0092">Biotin</keyword>
<protein>
    <recommendedName>
        <fullName evidence="2 8">Biotin carboxyl carrier protein of acetyl-CoA carboxylase</fullName>
    </recommendedName>
</protein>
<evidence type="ECO:0000256" key="4">
    <source>
        <dbReference type="ARBA" id="ARBA00022832"/>
    </source>
</evidence>
<dbReference type="AlphaFoldDB" id="A0A7V2ATV0"/>
<evidence type="ECO:0000256" key="5">
    <source>
        <dbReference type="ARBA" id="ARBA00023098"/>
    </source>
</evidence>
<dbReference type="EMBL" id="DSEC01000126">
    <property type="protein sequence ID" value="HER43170.1"/>
    <property type="molecule type" value="Genomic_DNA"/>
</dbReference>
<keyword evidence="5 8" id="KW-0443">Lipid metabolism</keyword>
<proteinExistence type="predicted"/>
<feature type="region of interest" description="Disordered" evidence="9">
    <location>
        <begin position="41"/>
        <end position="64"/>
    </location>
</feature>
<dbReference type="UniPathway" id="UPA00094"/>
<dbReference type="PANTHER" id="PTHR45266:SF3">
    <property type="entry name" value="OXALOACETATE DECARBOXYLASE ALPHA CHAIN"/>
    <property type="match status" value="1"/>
</dbReference>
<evidence type="ECO:0000256" key="8">
    <source>
        <dbReference type="RuleBase" id="RU364072"/>
    </source>
</evidence>
<gene>
    <name evidence="11" type="primary">accB</name>
    <name evidence="11" type="ORF">ENO08_01775</name>
</gene>
<dbReference type="InterPro" id="IPR001882">
    <property type="entry name" value="Biotin_BS"/>
</dbReference>
<evidence type="ECO:0000256" key="6">
    <source>
        <dbReference type="ARBA" id="ARBA00023160"/>
    </source>
</evidence>
<evidence type="ECO:0000256" key="3">
    <source>
        <dbReference type="ARBA" id="ARBA00022516"/>
    </source>
</evidence>
<sequence>MRLYKRVKELIHILDTEGIDEIEVRTLWRAVRVARRGTRVSAARVEPSSPAEPGQAVPAPEEADPNLEKILSPMVGTFYRSPNPDTDPFVFEGKMVERGEVLCIIEAMKLMNEIEAEKSGVIRKILVRDSEPVEYGQPLFLVESA</sequence>
<evidence type="ECO:0000256" key="2">
    <source>
        <dbReference type="ARBA" id="ARBA00017562"/>
    </source>
</evidence>
<dbReference type="GO" id="GO:0009317">
    <property type="term" value="C:acetyl-CoA carboxylase complex"/>
    <property type="evidence" value="ECO:0007669"/>
    <property type="project" value="InterPro"/>
</dbReference>
<evidence type="ECO:0000256" key="9">
    <source>
        <dbReference type="SAM" id="MobiDB-lite"/>
    </source>
</evidence>
<dbReference type="NCBIfam" id="TIGR00531">
    <property type="entry name" value="BCCP"/>
    <property type="match status" value="1"/>
</dbReference>
<dbReference type="GO" id="GO:0003989">
    <property type="term" value="F:acetyl-CoA carboxylase activity"/>
    <property type="evidence" value="ECO:0007669"/>
    <property type="project" value="InterPro"/>
</dbReference>
<dbReference type="InterPro" id="IPR050709">
    <property type="entry name" value="Biotin_Carboxyl_Carrier/Decarb"/>
</dbReference>
<dbReference type="PRINTS" id="PR01071">
    <property type="entry name" value="ACOABIOTINCC"/>
</dbReference>
<dbReference type="PROSITE" id="PS50968">
    <property type="entry name" value="BIOTINYL_LIPOYL"/>
    <property type="match status" value="1"/>
</dbReference>
<dbReference type="PROSITE" id="PS00188">
    <property type="entry name" value="BIOTIN"/>
    <property type="match status" value="1"/>
</dbReference>
<dbReference type="InterPro" id="IPR000089">
    <property type="entry name" value="Biotin_lipoyl"/>
</dbReference>
<feature type="domain" description="Lipoyl-binding" evidence="10">
    <location>
        <begin position="67"/>
        <end position="143"/>
    </location>
</feature>
<dbReference type="InterPro" id="IPR011053">
    <property type="entry name" value="Single_hybrid_motif"/>
</dbReference>
<dbReference type="CDD" id="cd06850">
    <property type="entry name" value="biotinyl_domain"/>
    <property type="match status" value="1"/>
</dbReference>
<dbReference type="Proteomes" id="UP000886069">
    <property type="component" value="Unassembled WGS sequence"/>
</dbReference>